<dbReference type="PROSITE" id="PS50889">
    <property type="entry name" value="S4"/>
    <property type="match status" value="1"/>
</dbReference>
<dbReference type="CDD" id="cd00165">
    <property type="entry name" value="S4"/>
    <property type="match status" value="1"/>
</dbReference>
<dbReference type="SUPFAM" id="SSF55120">
    <property type="entry name" value="Pseudouridine synthase"/>
    <property type="match status" value="1"/>
</dbReference>
<sequence length="241" mass="26390">MRLQKHLAHAGVASRRASEKLVFEGRVMVDGVVVLDPATDVAGTEHITVDGLEIASPTTQARVVYAVNKPAGVVSTARDTHGRPTVVDLVDAHVRLYPVGRLDADTTGLLLLTNDGELAQHLTHPSFEVPKTYRARVEHPPVKEATLRRLREGVRLEDGMTLPAKARALSREEVELTLREGRKRQVRRMLEEVGHPVVALQRVAFGPLRLTGLAEGRARRLTAAEVERLRAAGRPSPPPRG</sequence>
<comment type="catalytic activity">
    <reaction evidence="1">
        <text>a uridine in RNA = a pseudouridine in RNA</text>
        <dbReference type="Rhea" id="RHEA:48348"/>
        <dbReference type="Rhea" id="RHEA-COMP:12068"/>
        <dbReference type="Rhea" id="RHEA-COMP:12069"/>
        <dbReference type="ChEBI" id="CHEBI:65314"/>
        <dbReference type="ChEBI" id="CHEBI:65315"/>
    </reaction>
</comment>
<evidence type="ECO:0000256" key="5">
    <source>
        <dbReference type="PROSITE-ProRule" id="PRU00182"/>
    </source>
</evidence>
<dbReference type="SMART" id="SM00363">
    <property type="entry name" value="S4"/>
    <property type="match status" value="1"/>
</dbReference>
<accession>A0A2T4UD69</accession>
<dbReference type="InterPro" id="IPR018496">
    <property type="entry name" value="PsdUridine_synth_RsuA/RluB_CS"/>
</dbReference>
<dbReference type="EMBL" id="PYYB01000003">
    <property type="protein sequence ID" value="PTL55450.1"/>
    <property type="molecule type" value="Genomic_DNA"/>
</dbReference>
<evidence type="ECO:0000259" key="7">
    <source>
        <dbReference type="SMART" id="SM00363"/>
    </source>
</evidence>
<dbReference type="NCBIfam" id="TIGR00093">
    <property type="entry name" value="pseudouridine synthase"/>
    <property type="match status" value="1"/>
</dbReference>
<evidence type="ECO:0000256" key="1">
    <source>
        <dbReference type="ARBA" id="ARBA00000073"/>
    </source>
</evidence>
<dbReference type="PANTHER" id="PTHR47683:SF2">
    <property type="entry name" value="RNA-BINDING S4 DOMAIN-CONTAINING PROTEIN"/>
    <property type="match status" value="1"/>
</dbReference>
<dbReference type="Pfam" id="PF01479">
    <property type="entry name" value="S4"/>
    <property type="match status" value="1"/>
</dbReference>
<dbReference type="Gene3D" id="3.10.290.10">
    <property type="entry name" value="RNA-binding S4 domain"/>
    <property type="match status" value="1"/>
</dbReference>
<dbReference type="InterPro" id="IPR042092">
    <property type="entry name" value="PsdUridine_s_RsuA/RluB/E/F_cat"/>
</dbReference>
<dbReference type="FunFam" id="3.10.290.10:FF:000003">
    <property type="entry name" value="Pseudouridine synthase"/>
    <property type="match status" value="1"/>
</dbReference>
<keyword evidence="9" id="KW-1185">Reference proteome</keyword>
<feature type="domain" description="RNA-binding S4" evidence="7">
    <location>
        <begin position="1"/>
        <end position="60"/>
    </location>
</feature>
<dbReference type="InterPro" id="IPR000748">
    <property type="entry name" value="PsdUridine_synth_RsuA/RluB/E/F"/>
</dbReference>
<evidence type="ECO:0000256" key="6">
    <source>
        <dbReference type="RuleBase" id="RU003887"/>
    </source>
</evidence>
<dbReference type="InterPro" id="IPR006145">
    <property type="entry name" value="PsdUridine_synth_RsuA/RluA"/>
</dbReference>
<evidence type="ECO:0000313" key="8">
    <source>
        <dbReference type="EMBL" id="PTL55450.1"/>
    </source>
</evidence>
<comment type="similarity">
    <text evidence="2 6">Belongs to the pseudouridine synthase RsuA family.</text>
</comment>
<dbReference type="AlphaFoldDB" id="A0A2T4UD69"/>
<dbReference type="CDD" id="cd02870">
    <property type="entry name" value="PseudoU_synth_RsuA_like"/>
    <property type="match status" value="1"/>
</dbReference>
<comment type="caution">
    <text evidence="8">The sequence shown here is derived from an EMBL/GenBank/DDBJ whole genome shotgun (WGS) entry which is preliminary data.</text>
</comment>
<dbReference type="GO" id="GO:0003723">
    <property type="term" value="F:RNA binding"/>
    <property type="evidence" value="ECO:0007669"/>
    <property type="project" value="UniProtKB-KW"/>
</dbReference>
<organism evidence="8 9">
    <name type="scientific">Paraconexibacter algicola</name>
    <dbReference type="NCBI Taxonomy" id="2133960"/>
    <lineage>
        <taxon>Bacteria</taxon>
        <taxon>Bacillati</taxon>
        <taxon>Actinomycetota</taxon>
        <taxon>Thermoleophilia</taxon>
        <taxon>Solirubrobacterales</taxon>
        <taxon>Paraconexibacteraceae</taxon>
        <taxon>Paraconexibacter</taxon>
    </lineage>
</organism>
<dbReference type="PANTHER" id="PTHR47683">
    <property type="entry name" value="PSEUDOURIDINE SYNTHASE FAMILY PROTEIN-RELATED"/>
    <property type="match status" value="1"/>
</dbReference>
<dbReference type="SUPFAM" id="SSF55174">
    <property type="entry name" value="Alpha-L RNA-binding motif"/>
    <property type="match status" value="1"/>
</dbReference>
<dbReference type="FunFam" id="3.30.70.1560:FF:000001">
    <property type="entry name" value="Pseudouridine synthase"/>
    <property type="match status" value="1"/>
</dbReference>
<proteinExistence type="inferred from homology"/>
<dbReference type="GO" id="GO:0005829">
    <property type="term" value="C:cytosol"/>
    <property type="evidence" value="ECO:0007669"/>
    <property type="project" value="UniProtKB-ARBA"/>
</dbReference>
<dbReference type="Gene3D" id="3.30.70.1560">
    <property type="entry name" value="Alpha-L RNA-binding motif"/>
    <property type="match status" value="1"/>
</dbReference>
<dbReference type="InterPro" id="IPR036986">
    <property type="entry name" value="S4_RNA-bd_sf"/>
</dbReference>
<evidence type="ECO:0000256" key="3">
    <source>
        <dbReference type="ARBA" id="ARBA00022884"/>
    </source>
</evidence>
<dbReference type="GO" id="GO:0000455">
    <property type="term" value="P:enzyme-directed rRNA pseudouridine synthesis"/>
    <property type="evidence" value="ECO:0007669"/>
    <property type="project" value="UniProtKB-ARBA"/>
</dbReference>
<dbReference type="InterPro" id="IPR020103">
    <property type="entry name" value="PsdUridine_synth_cat_dom_sf"/>
</dbReference>
<dbReference type="PROSITE" id="PS01149">
    <property type="entry name" value="PSI_RSU"/>
    <property type="match status" value="1"/>
</dbReference>
<dbReference type="Gene3D" id="3.30.70.580">
    <property type="entry name" value="Pseudouridine synthase I, catalytic domain, N-terminal subdomain"/>
    <property type="match status" value="1"/>
</dbReference>
<evidence type="ECO:0000313" key="9">
    <source>
        <dbReference type="Proteomes" id="UP000240739"/>
    </source>
</evidence>
<keyword evidence="3 5" id="KW-0694">RNA-binding</keyword>
<dbReference type="Pfam" id="PF00849">
    <property type="entry name" value="PseudoU_synth_2"/>
    <property type="match status" value="1"/>
</dbReference>
<dbReference type="InterPro" id="IPR002942">
    <property type="entry name" value="S4_RNA-bd"/>
</dbReference>
<dbReference type="RefSeq" id="WP_107570493.1">
    <property type="nucleotide sequence ID" value="NZ_PYYB01000003.1"/>
</dbReference>
<evidence type="ECO:0000256" key="2">
    <source>
        <dbReference type="ARBA" id="ARBA00008348"/>
    </source>
</evidence>
<dbReference type="InterPro" id="IPR020094">
    <property type="entry name" value="TruA/RsuA/RluB/E/F_N"/>
</dbReference>
<dbReference type="EC" id="5.4.99.-" evidence="6"/>
<dbReference type="InterPro" id="IPR050343">
    <property type="entry name" value="RsuA_PseudoU_synthase"/>
</dbReference>
<gene>
    <name evidence="8" type="ORF">C7Y72_17495</name>
</gene>
<keyword evidence="4 6" id="KW-0413">Isomerase</keyword>
<evidence type="ECO:0000256" key="4">
    <source>
        <dbReference type="ARBA" id="ARBA00023235"/>
    </source>
</evidence>
<name>A0A2T4UD69_9ACTN</name>
<dbReference type="Proteomes" id="UP000240739">
    <property type="component" value="Unassembled WGS sequence"/>
</dbReference>
<dbReference type="GO" id="GO:0120159">
    <property type="term" value="F:rRNA pseudouridine synthase activity"/>
    <property type="evidence" value="ECO:0007669"/>
    <property type="project" value="UniProtKB-ARBA"/>
</dbReference>
<reference evidence="8 9" key="1">
    <citation type="submission" date="2018-03" db="EMBL/GenBank/DDBJ databases">
        <title>Aquarubrobacter algicola gen. nov., sp. nov., a novel actinobacterium isolated from shallow eutrophic lake during the end of cyanobacterial harmful algal blooms.</title>
        <authorList>
            <person name="Chun S.J."/>
        </authorList>
    </citation>
    <scope>NUCLEOTIDE SEQUENCE [LARGE SCALE GENOMIC DNA]</scope>
    <source>
        <strain evidence="8 9">Seoho-28</strain>
    </source>
</reference>
<protein>
    <recommendedName>
        <fullName evidence="6">Pseudouridine synthase</fullName>
        <ecNumber evidence="6">5.4.99.-</ecNumber>
    </recommendedName>
</protein>